<evidence type="ECO:0000313" key="2">
    <source>
        <dbReference type="EMBL" id="CAI9758958.1"/>
    </source>
</evidence>
<dbReference type="InterPro" id="IPR031421">
    <property type="entry name" value="DUF4666"/>
</dbReference>
<organism evidence="2 3">
    <name type="scientific">Fraxinus pennsylvanica</name>
    <dbReference type="NCBI Taxonomy" id="56036"/>
    <lineage>
        <taxon>Eukaryota</taxon>
        <taxon>Viridiplantae</taxon>
        <taxon>Streptophyta</taxon>
        <taxon>Embryophyta</taxon>
        <taxon>Tracheophyta</taxon>
        <taxon>Spermatophyta</taxon>
        <taxon>Magnoliopsida</taxon>
        <taxon>eudicotyledons</taxon>
        <taxon>Gunneridae</taxon>
        <taxon>Pentapetalae</taxon>
        <taxon>asterids</taxon>
        <taxon>lamiids</taxon>
        <taxon>Lamiales</taxon>
        <taxon>Oleaceae</taxon>
        <taxon>Oleeae</taxon>
        <taxon>Fraxinus</taxon>
    </lineage>
</organism>
<gene>
    <name evidence="2" type="ORF">FPE_LOCUS6388</name>
</gene>
<evidence type="ECO:0000313" key="3">
    <source>
        <dbReference type="Proteomes" id="UP000834106"/>
    </source>
</evidence>
<evidence type="ECO:0000256" key="1">
    <source>
        <dbReference type="SAM" id="MobiDB-lite"/>
    </source>
</evidence>
<name>A0AAD1YYK9_9LAMI</name>
<dbReference type="PANTHER" id="PTHR33730">
    <property type="entry name" value="OS05G0542732 PROTEIN-RELATED"/>
    <property type="match status" value="1"/>
</dbReference>
<protein>
    <recommendedName>
        <fullName evidence="4">MAPK kinase substrate protein</fullName>
    </recommendedName>
</protein>
<dbReference type="EMBL" id="OU503039">
    <property type="protein sequence ID" value="CAI9758958.1"/>
    <property type="molecule type" value="Genomic_DNA"/>
</dbReference>
<sequence length="100" mass="11153">MSGLQRSEISFRRQGSSGLVWDDKLNLEVKKKDDHNNNNKRNTESKPEITCSRSNEGNICRSRIVTPAVEPPSPKVSGCCGIFGKPAMSSQKQKPTHRKL</sequence>
<dbReference type="Pfam" id="PF15697">
    <property type="entry name" value="DUF4666"/>
    <property type="match status" value="1"/>
</dbReference>
<feature type="region of interest" description="Disordered" evidence="1">
    <location>
        <begin position="32"/>
        <end position="53"/>
    </location>
</feature>
<feature type="compositionally biased region" description="Basic and acidic residues" evidence="1">
    <location>
        <begin position="32"/>
        <end position="47"/>
    </location>
</feature>
<dbReference type="AlphaFoldDB" id="A0AAD1YYK9"/>
<dbReference type="Proteomes" id="UP000834106">
    <property type="component" value="Chromosome 4"/>
</dbReference>
<reference evidence="2" key="1">
    <citation type="submission" date="2023-05" db="EMBL/GenBank/DDBJ databases">
        <authorList>
            <person name="Huff M."/>
        </authorList>
    </citation>
    <scope>NUCLEOTIDE SEQUENCE</scope>
</reference>
<evidence type="ECO:0008006" key="4">
    <source>
        <dbReference type="Google" id="ProtNLM"/>
    </source>
</evidence>
<dbReference type="PANTHER" id="PTHR33730:SF4">
    <property type="entry name" value="OS05G0542732 PROTEIN"/>
    <property type="match status" value="1"/>
</dbReference>
<accession>A0AAD1YYK9</accession>
<proteinExistence type="predicted"/>
<keyword evidence="3" id="KW-1185">Reference proteome</keyword>